<sequence length="264" mass="28774">MQNADCYVDLGNGERETMLFFLLNALLQSRIETGHESDGDEEVNVYITGLLHSIVDGTFYVDNGGRLAASPLDVAQIAGQAGTVRGKASVYRTNADCRLMEFGLFSGCGGYVSLYRQAMTPQPAETYLEQAEQFYAWAALLCSRMPARYRGLALTLYKLAEGFDIYRQVLSHMGANYIGLLARLSAGQMAHLEHDAHQAALPAIAEHALDRMLDAFNRWKADPTAATRAAFLDASGPYCLLKPGFDPATLVPKPPDEGGNANEN</sequence>
<dbReference type="AlphaFoldDB" id="A0A932YWV5"/>
<proteinExistence type="predicted"/>
<protein>
    <submittedName>
        <fullName evidence="1">Uncharacterized protein</fullName>
    </submittedName>
</protein>
<organism evidence="1 2">
    <name type="scientific">Candidatus Sungiibacteriota bacterium</name>
    <dbReference type="NCBI Taxonomy" id="2750080"/>
    <lineage>
        <taxon>Bacteria</taxon>
        <taxon>Candidatus Sungiibacteriota</taxon>
    </lineage>
</organism>
<evidence type="ECO:0000313" key="2">
    <source>
        <dbReference type="Proteomes" id="UP000756703"/>
    </source>
</evidence>
<dbReference type="Proteomes" id="UP000756703">
    <property type="component" value="Unassembled WGS sequence"/>
</dbReference>
<comment type="caution">
    <text evidence="1">The sequence shown here is derived from an EMBL/GenBank/DDBJ whole genome shotgun (WGS) entry which is preliminary data.</text>
</comment>
<reference evidence="1" key="1">
    <citation type="submission" date="2020-07" db="EMBL/GenBank/DDBJ databases">
        <title>Huge and variable diversity of episymbiotic CPR bacteria and DPANN archaea in groundwater ecosystems.</title>
        <authorList>
            <person name="He C.Y."/>
            <person name="Keren R."/>
            <person name="Whittaker M."/>
            <person name="Farag I.F."/>
            <person name="Doudna J."/>
            <person name="Cate J.H.D."/>
            <person name="Banfield J.F."/>
        </authorList>
    </citation>
    <scope>NUCLEOTIDE SEQUENCE</scope>
    <source>
        <strain evidence="1">NC_groundwater_1225_Ag_S-0.1um_56_177</strain>
    </source>
</reference>
<evidence type="ECO:0000313" key="1">
    <source>
        <dbReference type="EMBL" id="MBI4132947.1"/>
    </source>
</evidence>
<gene>
    <name evidence="1" type="ORF">HY473_02590</name>
</gene>
<dbReference type="EMBL" id="JACQMI010000017">
    <property type="protein sequence ID" value="MBI4132947.1"/>
    <property type="molecule type" value="Genomic_DNA"/>
</dbReference>
<name>A0A932YWV5_9BACT</name>
<accession>A0A932YWV5</accession>